<sequence length="260" mass="27661">MRLARLCLILTPGLWGCVSGSLAPDGDQPRDGQPTVTTTITLPRQTVTATTTTRIVSRVRKTVTATATVQQTVTVTTGATPDPVVTQTVTKTRTKTVREVVSIYDTVTEIVTVCDAAVCRRAEDTAAIPTLTSWIRQTPPALTALTSLTLVRTLSTSWNPIRTPPTVPSPVFATTTLLDASQHSRLCATIQRSLAYECGFSCTLTPRAATNTAAALTRWPFPTCRQSTPKFGGPTNGFQPDRPENGGGDFGDVGCDACCC</sequence>
<evidence type="ECO:0000313" key="2">
    <source>
        <dbReference type="EMBL" id="KAK1753745.1"/>
    </source>
</evidence>
<dbReference type="AlphaFoldDB" id="A0AAJ0B9J6"/>
<accession>A0AAJ0B9J6</accession>
<evidence type="ECO:0000256" key="1">
    <source>
        <dbReference type="SAM" id="SignalP"/>
    </source>
</evidence>
<evidence type="ECO:0000313" key="3">
    <source>
        <dbReference type="Proteomes" id="UP001239445"/>
    </source>
</evidence>
<comment type="caution">
    <text evidence="2">The sequence shown here is derived from an EMBL/GenBank/DDBJ whole genome shotgun (WGS) entry which is preliminary data.</text>
</comment>
<dbReference type="EMBL" id="MU839837">
    <property type="protein sequence ID" value="KAK1753745.1"/>
    <property type="molecule type" value="Genomic_DNA"/>
</dbReference>
<proteinExistence type="predicted"/>
<keyword evidence="3" id="KW-1185">Reference proteome</keyword>
<feature type="chain" id="PRO_5042543341" evidence="1">
    <location>
        <begin position="21"/>
        <end position="260"/>
    </location>
</feature>
<reference evidence="2" key="1">
    <citation type="submission" date="2023-06" db="EMBL/GenBank/DDBJ databases">
        <title>Genome-scale phylogeny and comparative genomics of the fungal order Sordariales.</title>
        <authorList>
            <consortium name="Lawrence Berkeley National Laboratory"/>
            <person name="Hensen N."/>
            <person name="Bonometti L."/>
            <person name="Westerberg I."/>
            <person name="Brannstrom I.O."/>
            <person name="Guillou S."/>
            <person name="Cros-Aarteil S."/>
            <person name="Calhoun S."/>
            <person name="Haridas S."/>
            <person name="Kuo A."/>
            <person name="Mondo S."/>
            <person name="Pangilinan J."/>
            <person name="Riley R."/>
            <person name="Labutti K."/>
            <person name="Andreopoulos B."/>
            <person name="Lipzen A."/>
            <person name="Chen C."/>
            <person name="Yanf M."/>
            <person name="Daum C."/>
            <person name="Ng V."/>
            <person name="Clum A."/>
            <person name="Steindorff A."/>
            <person name="Ohm R."/>
            <person name="Martin F."/>
            <person name="Silar P."/>
            <person name="Natvig D."/>
            <person name="Lalanne C."/>
            <person name="Gautier V."/>
            <person name="Ament-Velasquez S.L."/>
            <person name="Kruys A."/>
            <person name="Hutchinson M.I."/>
            <person name="Powell A.J."/>
            <person name="Barry K."/>
            <person name="Miller A.N."/>
            <person name="Grigoriev I.V."/>
            <person name="Debuchy R."/>
            <person name="Gladieux P."/>
            <person name="Thoren M.H."/>
            <person name="Johannesson H."/>
        </authorList>
    </citation>
    <scope>NUCLEOTIDE SEQUENCE</scope>
    <source>
        <strain evidence="2">PSN4</strain>
    </source>
</reference>
<dbReference type="Proteomes" id="UP001239445">
    <property type="component" value="Unassembled WGS sequence"/>
</dbReference>
<keyword evidence="1" id="KW-0732">Signal</keyword>
<feature type="signal peptide" evidence="1">
    <location>
        <begin position="1"/>
        <end position="20"/>
    </location>
</feature>
<protein>
    <submittedName>
        <fullName evidence="2">Uncharacterized protein</fullName>
    </submittedName>
</protein>
<gene>
    <name evidence="2" type="ORF">QBC47DRAFT_415502</name>
</gene>
<organism evidence="2 3">
    <name type="scientific">Echria macrotheca</name>
    <dbReference type="NCBI Taxonomy" id="438768"/>
    <lineage>
        <taxon>Eukaryota</taxon>
        <taxon>Fungi</taxon>
        <taxon>Dikarya</taxon>
        <taxon>Ascomycota</taxon>
        <taxon>Pezizomycotina</taxon>
        <taxon>Sordariomycetes</taxon>
        <taxon>Sordariomycetidae</taxon>
        <taxon>Sordariales</taxon>
        <taxon>Schizotheciaceae</taxon>
        <taxon>Echria</taxon>
    </lineage>
</organism>
<name>A0AAJ0B9J6_9PEZI</name>